<dbReference type="AlphaFoldDB" id="A0A7T5VBB9"/>
<sequence>MITRIGAFVLAVVGMAGMNEAWARQNIAIGELTIGYDYQDRNYKNGDHRYSSESDARNLFASPRIRLSSRGSSDLLEFTYAPSFTYDDADNSNFVGHDLGLLAEKNITRDWLVQVTDSYYKGEDTVGDYTQRRAAIMPEPEGSMSTPPIGAGPIDDGIREFSDIYGRQRYWRNDLSLRTDYTYAQDSIVGLEYRYGVLRYDDDAGRRDSDYDRHEGVGRLSYRFDTNWHGESEFSYVKGIYDEIDADSPDAVDEDLEEYHAMLRLNYRWRPHDIYFGRYMYTKTAYEDEVYEDSTIHAFTFGWDHDFSPRLSTTLSGGPSIVTFENSGDETGYNAYAGLRWAVSPISNLSVHVAHDYEFDNFDTRQVGLTKTWSSGLAFDHRFTPHLGTTLSGGYARSKHEHPAVAGLPEEYDRFDYTEKIYHVGVAMQYNFLQRYTLAASYRYADHSEPGDEYDEHRFFLSLTAATELWRW</sequence>
<reference evidence="1 2" key="1">
    <citation type="submission" date="2020-05" db="EMBL/GenBank/DDBJ databases">
        <title>Complete genome of Desulfobulbus oligotrophicus.</title>
        <authorList>
            <person name="Podar M."/>
        </authorList>
    </citation>
    <scope>NUCLEOTIDE SEQUENCE [LARGE SCALE GENOMIC DNA]</scope>
    <source>
        <strain evidence="1 2">Prop6</strain>
    </source>
</reference>
<dbReference type="EMBL" id="CP054140">
    <property type="protein sequence ID" value="QQG64723.1"/>
    <property type="molecule type" value="Genomic_DNA"/>
</dbReference>
<proteinExistence type="predicted"/>
<evidence type="ECO:0000313" key="2">
    <source>
        <dbReference type="Proteomes" id="UP000596092"/>
    </source>
</evidence>
<name>A0A7T5VBB9_9BACT</name>
<dbReference type="InterPro" id="IPR020016">
    <property type="entry name" value="Decahaem-assoc_OM_MtrB/PioB"/>
</dbReference>
<protein>
    <submittedName>
        <fullName evidence="1">Outer membrane beta-barrel protein</fullName>
    </submittedName>
</protein>
<dbReference type="RefSeq" id="WP_199263556.1">
    <property type="nucleotide sequence ID" value="NZ_CP054140.1"/>
</dbReference>
<dbReference type="Pfam" id="PF11854">
    <property type="entry name" value="MtrB_PioB"/>
    <property type="match status" value="1"/>
</dbReference>
<accession>A0A7T5VBB9</accession>
<dbReference type="SUPFAM" id="SSF56935">
    <property type="entry name" value="Porins"/>
    <property type="match status" value="1"/>
</dbReference>
<keyword evidence="2" id="KW-1185">Reference proteome</keyword>
<gene>
    <name evidence="1" type="ORF">HP555_02005</name>
</gene>
<dbReference type="Proteomes" id="UP000596092">
    <property type="component" value="Chromosome"/>
</dbReference>
<evidence type="ECO:0000313" key="1">
    <source>
        <dbReference type="EMBL" id="QQG64723.1"/>
    </source>
</evidence>
<organism evidence="1 2">
    <name type="scientific">Desulfobulbus oligotrophicus</name>
    <dbReference type="NCBI Taxonomy" id="1909699"/>
    <lineage>
        <taxon>Bacteria</taxon>
        <taxon>Pseudomonadati</taxon>
        <taxon>Thermodesulfobacteriota</taxon>
        <taxon>Desulfobulbia</taxon>
        <taxon>Desulfobulbales</taxon>
        <taxon>Desulfobulbaceae</taxon>
        <taxon>Desulfobulbus</taxon>
    </lineage>
</organism>
<dbReference type="KEGG" id="dog:HP555_02005"/>